<dbReference type="Pfam" id="PF03472">
    <property type="entry name" value="Autoind_bind"/>
    <property type="match status" value="1"/>
</dbReference>
<dbReference type="PANTHER" id="PTHR44688:SF16">
    <property type="entry name" value="DNA-BINDING TRANSCRIPTIONAL ACTIVATOR DEVR_DOSR"/>
    <property type="match status" value="1"/>
</dbReference>
<dbReference type="Pfam" id="PF00196">
    <property type="entry name" value="GerE"/>
    <property type="match status" value="1"/>
</dbReference>
<keyword evidence="6" id="KW-1185">Reference proteome</keyword>
<dbReference type="InterPro" id="IPR005143">
    <property type="entry name" value="TF_LuxR_autoind-bd_dom"/>
</dbReference>
<evidence type="ECO:0000256" key="2">
    <source>
        <dbReference type="ARBA" id="ARBA00023125"/>
    </source>
</evidence>
<evidence type="ECO:0000256" key="3">
    <source>
        <dbReference type="ARBA" id="ARBA00023163"/>
    </source>
</evidence>
<dbReference type="InterPro" id="IPR016032">
    <property type="entry name" value="Sig_transdc_resp-reg_C-effctor"/>
</dbReference>
<sequence length="238" mass="27004">MPREAVAAEVLRSIEDLESTTDTDTIMNGVVQFAERYGATYFIFTRIPNKYQNFRDMIYAKRWSDPWYDFYTRHRLIDSDPVAEHCFKTNDPFFWSDCPIPRGRSRTVMTSARDYGLKEGWSVPLHGFDGTGCASFAGASLSLTGEARRGLHLLTMYAAERLRVVDETRKAQSVQLTDREKDVLLLTAWGKTVLEVGEILGLTPRTIGHHIRTAAEKLGANTKAQAVVMAMQRRCIYP</sequence>
<dbReference type="Gene3D" id="1.10.10.10">
    <property type="entry name" value="Winged helix-like DNA-binding domain superfamily/Winged helix DNA-binding domain"/>
    <property type="match status" value="1"/>
</dbReference>
<name>A0A840BT09_9HYPH</name>
<dbReference type="InterPro" id="IPR000792">
    <property type="entry name" value="Tscrpt_reg_LuxR_C"/>
</dbReference>
<dbReference type="InterPro" id="IPR036693">
    <property type="entry name" value="TF_LuxR_autoind-bd_dom_sf"/>
</dbReference>
<keyword evidence="2" id="KW-0238">DNA-binding</keyword>
<feature type="domain" description="HTH luxR-type" evidence="4">
    <location>
        <begin position="169"/>
        <end position="234"/>
    </location>
</feature>
<dbReference type="Gene3D" id="3.30.450.80">
    <property type="entry name" value="Transcription factor LuxR-like, autoinducer-binding domain"/>
    <property type="match status" value="1"/>
</dbReference>
<dbReference type="AlphaFoldDB" id="A0A840BT09"/>
<organism evidence="5 6">
    <name type="scientific">Chelatococcus caeni</name>
    <dbReference type="NCBI Taxonomy" id="1348468"/>
    <lineage>
        <taxon>Bacteria</taxon>
        <taxon>Pseudomonadati</taxon>
        <taxon>Pseudomonadota</taxon>
        <taxon>Alphaproteobacteria</taxon>
        <taxon>Hyphomicrobiales</taxon>
        <taxon>Chelatococcaceae</taxon>
        <taxon>Chelatococcus</taxon>
    </lineage>
</organism>
<dbReference type="CDD" id="cd06170">
    <property type="entry name" value="LuxR_C_like"/>
    <property type="match status" value="1"/>
</dbReference>
<accession>A0A840BT09</accession>
<dbReference type="SMART" id="SM00421">
    <property type="entry name" value="HTH_LUXR"/>
    <property type="match status" value="1"/>
</dbReference>
<dbReference type="RefSeq" id="WP_019401975.1">
    <property type="nucleotide sequence ID" value="NZ_JACIEN010000001.1"/>
</dbReference>
<dbReference type="PANTHER" id="PTHR44688">
    <property type="entry name" value="DNA-BINDING TRANSCRIPTIONAL ACTIVATOR DEVR_DOSR"/>
    <property type="match status" value="1"/>
</dbReference>
<dbReference type="EMBL" id="JACIEN010000001">
    <property type="protein sequence ID" value="MBB4015964.1"/>
    <property type="molecule type" value="Genomic_DNA"/>
</dbReference>
<dbReference type="SUPFAM" id="SSF46894">
    <property type="entry name" value="C-terminal effector domain of the bipartite response regulators"/>
    <property type="match status" value="1"/>
</dbReference>
<dbReference type="PROSITE" id="PS50043">
    <property type="entry name" value="HTH_LUXR_2"/>
    <property type="match status" value="1"/>
</dbReference>
<proteinExistence type="predicted"/>
<comment type="caution">
    <text evidence="5">The sequence shown here is derived from an EMBL/GenBank/DDBJ whole genome shotgun (WGS) entry which is preliminary data.</text>
</comment>
<evidence type="ECO:0000259" key="4">
    <source>
        <dbReference type="PROSITE" id="PS50043"/>
    </source>
</evidence>
<evidence type="ECO:0000256" key="1">
    <source>
        <dbReference type="ARBA" id="ARBA00023015"/>
    </source>
</evidence>
<reference evidence="5 6" key="1">
    <citation type="submission" date="2020-08" db="EMBL/GenBank/DDBJ databases">
        <title>Genomic Encyclopedia of Type Strains, Phase IV (KMG-IV): sequencing the most valuable type-strain genomes for metagenomic binning, comparative biology and taxonomic classification.</title>
        <authorList>
            <person name="Goeker M."/>
        </authorList>
    </citation>
    <scope>NUCLEOTIDE SEQUENCE [LARGE SCALE GENOMIC DNA]</scope>
    <source>
        <strain evidence="5 6">DSM 103737</strain>
    </source>
</reference>
<dbReference type="GO" id="GO:0003677">
    <property type="term" value="F:DNA binding"/>
    <property type="evidence" value="ECO:0007669"/>
    <property type="project" value="UniProtKB-KW"/>
</dbReference>
<dbReference type="InterPro" id="IPR036388">
    <property type="entry name" value="WH-like_DNA-bd_sf"/>
</dbReference>
<dbReference type="Proteomes" id="UP000577362">
    <property type="component" value="Unassembled WGS sequence"/>
</dbReference>
<dbReference type="SUPFAM" id="SSF75516">
    <property type="entry name" value="Pheromone-binding domain of LuxR-like quorum-sensing transcription factors"/>
    <property type="match status" value="1"/>
</dbReference>
<keyword evidence="3" id="KW-0804">Transcription</keyword>
<dbReference type="GO" id="GO:0006355">
    <property type="term" value="P:regulation of DNA-templated transcription"/>
    <property type="evidence" value="ECO:0007669"/>
    <property type="project" value="InterPro"/>
</dbReference>
<evidence type="ECO:0000313" key="6">
    <source>
        <dbReference type="Proteomes" id="UP000577362"/>
    </source>
</evidence>
<evidence type="ECO:0000313" key="5">
    <source>
        <dbReference type="EMBL" id="MBB4015964.1"/>
    </source>
</evidence>
<gene>
    <name evidence="5" type="ORF">GGR16_000970</name>
</gene>
<protein>
    <submittedName>
        <fullName evidence="5">LuxR family quorum sensing-dependent transcriptional regulator</fullName>
    </submittedName>
</protein>
<dbReference type="PRINTS" id="PR00038">
    <property type="entry name" value="HTHLUXR"/>
</dbReference>
<keyword evidence="1" id="KW-0805">Transcription regulation</keyword>